<organism evidence="1 2">
    <name type="scientific">Biomphalaria pfeifferi</name>
    <name type="common">Bloodfluke planorb</name>
    <name type="synonym">Freshwater snail</name>
    <dbReference type="NCBI Taxonomy" id="112525"/>
    <lineage>
        <taxon>Eukaryota</taxon>
        <taxon>Metazoa</taxon>
        <taxon>Spiralia</taxon>
        <taxon>Lophotrochozoa</taxon>
        <taxon>Mollusca</taxon>
        <taxon>Gastropoda</taxon>
        <taxon>Heterobranchia</taxon>
        <taxon>Euthyneura</taxon>
        <taxon>Panpulmonata</taxon>
        <taxon>Hygrophila</taxon>
        <taxon>Lymnaeoidea</taxon>
        <taxon>Planorbidae</taxon>
        <taxon>Biomphalaria</taxon>
    </lineage>
</organism>
<evidence type="ECO:0000313" key="2">
    <source>
        <dbReference type="Proteomes" id="UP001233172"/>
    </source>
</evidence>
<accession>A0AAD8B7S0</accession>
<gene>
    <name evidence="1" type="ORF">Bpfe_020945</name>
</gene>
<proteinExistence type="predicted"/>
<sequence>FVLNVESCLDERECVRLSEFQSIDYDQMPGYCKNLTKAKSCFDKVLRECKSVEYHKMISIARNSTDIQYNTYCFFNISHAVRSIVSHVKLCLELFERGPSCAHESYLILFELWEDVARTAVQRPLCQQHYVQANVENEVFVLTESSAS</sequence>
<dbReference type="Proteomes" id="UP001233172">
    <property type="component" value="Unassembled WGS sequence"/>
</dbReference>
<feature type="non-terminal residue" evidence="1">
    <location>
        <position position="1"/>
    </location>
</feature>
<dbReference type="AlphaFoldDB" id="A0AAD8B7S0"/>
<keyword evidence="2" id="KW-1185">Reference proteome</keyword>
<reference evidence="1" key="1">
    <citation type="journal article" date="2023" name="PLoS Negl. Trop. Dis.">
        <title>A genome sequence for Biomphalaria pfeifferi, the major vector snail for the human-infecting parasite Schistosoma mansoni.</title>
        <authorList>
            <person name="Bu L."/>
            <person name="Lu L."/>
            <person name="Laidemitt M.R."/>
            <person name="Zhang S.M."/>
            <person name="Mutuku M."/>
            <person name="Mkoji G."/>
            <person name="Steinauer M."/>
            <person name="Loker E.S."/>
        </authorList>
    </citation>
    <scope>NUCLEOTIDE SEQUENCE</scope>
    <source>
        <strain evidence="1">KasaAsao</strain>
    </source>
</reference>
<evidence type="ECO:0000313" key="1">
    <source>
        <dbReference type="EMBL" id="KAK0049573.1"/>
    </source>
</evidence>
<dbReference type="EMBL" id="JASAOG010000124">
    <property type="protein sequence ID" value="KAK0049573.1"/>
    <property type="molecule type" value="Genomic_DNA"/>
</dbReference>
<name>A0AAD8B7S0_BIOPF</name>
<protein>
    <submittedName>
        <fullName evidence="1">Uncharacterized protein</fullName>
    </submittedName>
</protein>
<comment type="caution">
    <text evidence="1">The sequence shown here is derived from an EMBL/GenBank/DDBJ whole genome shotgun (WGS) entry which is preliminary data.</text>
</comment>
<reference evidence="1" key="2">
    <citation type="submission" date="2023-04" db="EMBL/GenBank/DDBJ databases">
        <authorList>
            <person name="Bu L."/>
            <person name="Lu L."/>
            <person name="Laidemitt M.R."/>
            <person name="Zhang S.M."/>
            <person name="Mutuku M."/>
            <person name="Mkoji G."/>
            <person name="Steinauer M."/>
            <person name="Loker E.S."/>
        </authorList>
    </citation>
    <scope>NUCLEOTIDE SEQUENCE</scope>
    <source>
        <strain evidence="1">KasaAsao</strain>
        <tissue evidence="1">Whole Snail</tissue>
    </source>
</reference>